<protein>
    <submittedName>
        <fullName evidence="2">DUF3857 domain-containing protein</fullName>
    </submittedName>
</protein>
<sequence>MKLCAFDSTAAAVILCDYGRVSFNYGSYVVIERHTRIKILDRKAIDKANIILPFYVKDDLEKITNIKAQTINFSPQGKATIQEVENNQIFDVKENVNWHEKRFTLPAVNEGSIIEYKYTTLSKSYTFLEAWTFQSDIPTLHSEFRASIGQDLDYRILYQGDRLLAEYSSKPANRWVLQNLPALVEEPYTANYMNYAEKIRFQLAGYYAQSKSVSSGPEYVTSMNTWEKLSKQLLEENSFTSYLNRHAIAGDKLKVLLLPTDTDLVKIQKLYNHVKNTLAWDTKLRVFTEKGLPSLLESKKGSSAELNLYLTLLLKEAGLEASPALISTREHGFPQSGYPLLSQFNTLVAFVKTGEKELFLDATDVARPYQLLDKADLNIAGFVLDKEKPHWVAIKAPADSKQIISVTADLKDLANPTYKMDIIYKGYHAVDQRRKYARDGKDKFVKDQVGSNFDDYTLKEVKITNAEDVDQDFSTTFVFVSPDHINNTDKLIYLKPILINNFEESPFKHPIRRLPVEFGYPASYSYIINLTLPDGYTLQEMPKPMLMKLPHDMGDFRYNVQVIGQQVQVVTSVAIKSPFVPAEYYSHLQQFFDTIVEKYAQMLVLHKQ</sequence>
<name>A0ABT8R3E0_9BACT</name>
<dbReference type="RefSeq" id="WP_302035959.1">
    <property type="nucleotide sequence ID" value="NZ_JAUKPO010000001.1"/>
</dbReference>
<proteinExistence type="predicted"/>
<keyword evidence="3" id="KW-1185">Reference proteome</keyword>
<feature type="domain" description="DUF3857" evidence="1">
    <location>
        <begin position="30"/>
        <end position="159"/>
    </location>
</feature>
<gene>
    <name evidence="2" type="ORF">Q0590_02830</name>
</gene>
<evidence type="ECO:0000313" key="2">
    <source>
        <dbReference type="EMBL" id="MDO1445165.1"/>
    </source>
</evidence>
<dbReference type="EMBL" id="JAUKPO010000001">
    <property type="protein sequence ID" value="MDO1445165.1"/>
    <property type="molecule type" value="Genomic_DNA"/>
</dbReference>
<dbReference type="Gene3D" id="2.60.120.1130">
    <property type="match status" value="1"/>
</dbReference>
<dbReference type="InterPro" id="IPR024618">
    <property type="entry name" value="DUF3857"/>
</dbReference>
<accession>A0ABT8R3E0</accession>
<dbReference type="Proteomes" id="UP001168528">
    <property type="component" value="Unassembled WGS sequence"/>
</dbReference>
<organism evidence="2 3">
    <name type="scientific">Rhodocytophaga aerolata</name>
    <dbReference type="NCBI Taxonomy" id="455078"/>
    <lineage>
        <taxon>Bacteria</taxon>
        <taxon>Pseudomonadati</taxon>
        <taxon>Bacteroidota</taxon>
        <taxon>Cytophagia</taxon>
        <taxon>Cytophagales</taxon>
        <taxon>Rhodocytophagaceae</taxon>
        <taxon>Rhodocytophaga</taxon>
    </lineage>
</organism>
<evidence type="ECO:0000259" key="1">
    <source>
        <dbReference type="Pfam" id="PF12969"/>
    </source>
</evidence>
<evidence type="ECO:0000313" key="3">
    <source>
        <dbReference type="Proteomes" id="UP001168528"/>
    </source>
</evidence>
<dbReference type="Gene3D" id="2.60.40.3140">
    <property type="match status" value="1"/>
</dbReference>
<dbReference type="Gene3D" id="3.10.620.30">
    <property type="match status" value="1"/>
</dbReference>
<dbReference type="Pfam" id="PF12969">
    <property type="entry name" value="DUF3857"/>
    <property type="match status" value="1"/>
</dbReference>
<comment type="caution">
    <text evidence="2">The sequence shown here is derived from an EMBL/GenBank/DDBJ whole genome shotgun (WGS) entry which is preliminary data.</text>
</comment>
<reference evidence="2" key="1">
    <citation type="submission" date="2023-07" db="EMBL/GenBank/DDBJ databases">
        <title>The genome sequence of Rhodocytophaga aerolata KACC 12507.</title>
        <authorList>
            <person name="Zhang X."/>
        </authorList>
    </citation>
    <scope>NUCLEOTIDE SEQUENCE</scope>
    <source>
        <strain evidence="2">KACC 12507</strain>
    </source>
</reference>